<keyword evidence="4" id="KW-1185">Reference proteome</keyword>
<sequence length="262" mass="27907">MKITCNGINIHVNAQGENGQALVFLHYWGGSSRTWKHVQSVLSPTFRTFALDHRGWGESDAPAEGYGLTELADDAMGVIAALGLSSYVLVGHSMGGKVAQLIASRRPSELAGLILIAPAPPSPMALPEAARTAMTHAYDSRASVEATLDQVLTARPISREDREQVISDSLRAAAAAKHAWPMASSQQDISKQVEHIEVPTLVVAGELDRVDPPEILRQSLLAHLPHAVMEVLPGTGHLAMLEAPDAVAAAIENFCQRLPAVA</sequence>
<protein>
    <submittedName>
        <fullName evidence="3">Putative hydrolase or acyltransferase of alpha/beta superfamily</fullName>
    </submittedName>
</protein>
<evidence type="ECO:0000259" key="2">
    <source>
        <dbReference type="Pfam" id="PF12697"/>
    </source>
</evidence>
<dbReference type="InterPro" id="IPR029058">
    <property type="entry name" value="AB_hydrolase_fold"/>
</dbReference>
<feature type="domain" description="AB hydrolase-1" evidence="2">
    <location>
        <begin position="22"/>
        <end position="250"/>
    </location>
</feature>
<evidence type="ECO:0000313" key="3">
    <source>
        <dbReference type="EMBL" id="AFC86606.1"/>
    </source>
</evidence>
<evidence type="ECO:0000256" key="1">
    <source>
        <dbReference type="ARBA" id="ARBA00022801"/>
    </source>
</evidence>
<dbReference type="Proteomes" id="UP000005234">
    <property type="component" value="Chromosome"/>
</dbReference>
<proteinExistence type="predicted"/>
<dbReference type="eggNOG" id="COG2267">
    <property type="taxonomic scope" value="Bacteria"/>
</dbReference>
<gene>
    <name evidence="3" type="ordered locus">Fraau_2230</name>
</gene>
<dbReference type="SUPFAM" id="SSF53474">
    <property type="entry name" value="alpha/beta-Hydrolases"/>
    <property type="match status" value="1"/>
</dbReference>
<dbReference type="PRINTS" id="PR00111">
    <property type="entry name" value="ABHYDROLASE"/>
</dbReference>
<dbReference type="Gene3D" id="3.40.50.1820">
    <property type="entry name" value="alpha/beta hydrolase"/>
    <property type="match status" value="1"/>
</dbReference>
<dbReference type="EMBL" id="CP003350">
    <property type="protein sequence ID" value="AFC86606.1"/>
    <property type="molecule type" value="Genomic_DNA"/>
</dbReference>
<dbReference type="Pfam" id="PF12697">
    <property type="entry name" value="Abhydrolase_6"/>
    <property type="match status" value="1"/>
</dbReference>
<keyword evidence="3" id="KW-0012">Acyltransferase</keyword>
<name>H8L4Q1_FRAAD</name>
<dbReference type="STRING" id="767434.Fraau_2230"/>
<dbReference type="GO" id="GO:0016787">
    <property type="term" value="F:hydrolase activity"/>
    <property type="evidence" value="ECO:0007669"/>
    <property type="project" value="UniProtKB-KW"/>
</dbReference>
<dbReference type="OrthoDB" id="9780765at2"/>
<evidence type="ECO:0000313" key="4">
    <source>
        <dbReference type="Proteomes" id="UP000005234"/>
    </source>
</evidence>
<dbReference type="AlphaFoldDB" id="H8L4Q1"/>
<reference evidence="3" key="1">
    <citation type="submission" date="2012-02" db="EMBL/GenBank/DDBJ databases">
        <title>The complete genome of Frateuria aurantia DSM 6220.</title>
        <authorList>
            <consortium name="US DOE Joint Genome Institute (JGI-PGF)"/>
            <person name="Lucas S."/>
            <person name="Copeland A."/>
            <person name="Lapidus A."/>
            <person name="Glavina del Rio T."/>
            <person name="Dalin E."/>
            <person name="Tice H."/>
            <person name="Bruce D."/>
            <person name="Goodwin L."/>
            <person name="Pitluck S."/>
            <person name="Peters L."/>
            <person name="Ovchinnikova G."/>
            <person name="Teshima H."/>
            <person name="Kyrpides N."/>
            <person name="Mavromatis K."/>
            <person name="Ivanova N."/>
            <person name="Brettin T."/>
            <person name="Detter J.C."/>
            <person name="Han C."/>
            <person name="Larimer F."/>
            <person name="Land M."/>
            <person name="Hauser L."/>
            <person name="Markowitz V."/>
            <person name="Cheng J.-F."/>
            <person name="Hugenholtz P."/>
            <person name="Woyke T."/>
            <person name="Wu D."/>
            <person name="Brambilla E."/>
            <person name="Klenk H.-P."/>
            <person name="Eisen J.A."/>
        </authorList>
    </citation>
    <scope>NUCLEOTIDE SEQUENCE</scope>
    <source>
        <strain evidence="3">DSM 6220</strain>
    </source>
</reference>
<keyword evidence="3" id="KW-0808">Transferase</keyword>
<dbReference type="InterPro" id="IPR000073">
    <property type="entry name" value="AB_hydrolase_1"/>
</dbReference>
<dbReference type="KEGG" id="fau:Fraau_2230"/>
<keyword evidence="1 3" id="KW-0378">Hydrolase</keyword>
<dbReference type="RefSeq" id="WP_014403609.1">
    <property type="nucleotide sequence ID" value="NC_017033.1"/>
</dbReference>
<dbReference type="GO" id="GO:0016746">
    <property type="term" value="F:acyltransferase activity"/>
    <property type="evidence" value="ECO:0007669"/>
    <property type="project" value="UniProtKB-KW"/>
</dbReference>
<organism evidence="3 4">
    <name type="scientific">Frateuria aurantia (strain ATCC 33424 / DSM 6220 / KCTC 2777 / LMG 1558 / NBRC 3245 / NCIMB 13370)</name>
    <name type="common">Acetobacter aurantius</name>
    <dbReference type="NCBI Taxonomy" id="767434"/>
    <lineage>
        <taxon>Bacteria</taxon>
        <taxon>Pseudomonadati</taxon>
        <taxon>Pseudomonadota</taxon>
        <taxon>Gammaproteobacteria</taxon>
        <taxon>Lysobacterales</taxon>
        <taxon>Rhodanobacteraceae</taxon>
        <taxon>Frateuria</taxon>
    </lineage>
</organism>
<accession>H8L4Q1</accession>
<dbReference type="GO" id="GO:0016020">
    <property type="term" value="C:membrane"/>
    <property type="evidence" value="ECO:0007669"/>
    <property type="project" value="TreeGrafter"/>
</dbReference>
<dbReference type="PANTHER" id="PTHR43798">
    <property type="entry name" value="MONOACYLGLYCEROL LIPASE"/>
    <property type="match status" value="1"/>
</dbReference>
<dbReference type="PANTHER" id="PTHR43798:SF31">
    <property type="entry name" value="AB HYDROLASE SUPERFAMILY PROTEIN YCLE"/>
    <property type="match status" value="1"/>
</dbReference>
<dbReference type="InterPro" id="IPR050266">
    <property type="entry name" value="AB_hydrolase_sf"/>
</dbReference>
<dbReference type="HOGENOM" id="CLU_020336_50_4_6"/>